<reference evidence="1 2" key="1">
    <citation type="journal article" date="2011" name="BMC Genomics">
        <title>Genome sequencing reveals diversification of virulence factor content and possible host adaptation in distinct subpopulations of Salmonella enterica.</title>
        <authorList>
            <person name="den Bakker H.C."/>
            <person name="Moreno Switt A.I."/>
            <person name="Govoni G."/>
            <person name="Cummings C.A."/>
            <person name="Ranieri M.L."/>
            <person name="Degoricija L."/>
            <person name="Hoelzer K."/>
            <person name="Rodriguez-Rivera L.D."/>
            <person name="Brown S."/>
            <person name="Bolchacova E."/>
            <person name="Furtado M.R."/>
            <person name="Wiedmann M."/>
        </authorList>
    </citation>
    <scope>NUCLEOTIDE SEQUENCE [LARGE SCALE GENOMIC DNA]</scope>
    <source>
        <strain evidence="1 2">A4-669</strain>
    </source>
</reference>
<evidence type="ECO:0000313" key="2">
    <source>
        <dbReference type="Proteomes" id="UP000004906"/>
    </source>
</evidence>
<name>A0A6C8GDG0_SALET</name>
<dbReference type="AlphaFoldDB" id="A0A6C8GDG0"/>
<accession>A0A6C8GDG0</accession>
<evidence type="ECO:0000313" key="1">
    <source>
        <dbReference type="EMBL" id="EHC28254.1"/>
    </source>
</evidence>
<gene>
    <name evidence="1" type="ORF">LTSEADE_6074</name>
</gene>
<comment type="caution">
    <text evidence="1">The sequence shown here is derived from an EMBL/GenBank/DDBJ whole genome shotgun (WGS) entry which is preliminary data.</text>
</comment>
<protein>
    <submittedName>
        <fullName evidence="1">Uncharacterized protein</fullName>
    </submittedName>
</protein>
<proteinExistence type="predicted"/>
<organism evidence="1 2">
    <name type="scientific">Salmonella enterica subsp. enterica serovar Adelaide str. A4-669</name>
    <dbReference type="NCBI Taxonomy" id="913063"/>
    <lineage>
        <taxon>Bacteria</taxon>
        <taxon>Pseudomonadati</taxon>
        <taxon>Pseudomonadota</taxon>
        <taxon>Gammaproteobacteria</taxon>
        <taxon>Enterobacterales</taxon>
        <taxon>Enterobacteriaceae</taxon>
        <taxon>Salmonella</taxon>
    </lineage>
</organism>
<sequence>MSRFCILFSRGVTLMVIKRVTLLKRRAMGKVWFIVGLIT</sequence>
<dbReference type="Proteomes" id="UP000004906">
    <property type="component" value="Unassembled WGS sequence"/>
</dbReference>
<dbReference type="EMBL" id="AFCI01002021">
    <property type="protein sequence ID" value="EHC28254.1"/>
    <property type="molecule type" value="Genomic_DNA"/>
</dbReference>